<feature type="repeat" description="PPR" evidence="6">
    <location>
        <begin position="378"/>
        <end position="412"/>
    </location>
</feature>
<dbReference type="NCBIfam" id="TIGR00756">
    <property type="entry name" value="PPR"/>
    <property type="match status" value="2"/>
</dbReference>
<dbReference type="InterPro" id="IPR002885">
    <property type="entry name" value="PPR_rpt"/>
</dbReference>
<evidence type="ECO:0000256" key="7">
    <source>
        <dbReference type="SAM" id="MobiDB-lite"/>
    </source>
</evidence>
<evidence type="ECO:0000256" key="4">
    <source>
        <dbReference type="ARBA" id="ARBA00022946"/>
    </source>
</evidence>
<feature type="non-terminal residue" evidence="9">
    <location>
        <position position="1"/>
    </location>
</feature>
<evidence type="ECO:0000313" key="10">
    <source>
        <dbReference type="Proteomes" id="UP001141552"/>
    </source>
</evidence>
<dbReference type="AlphaFoldDB" id="A0A9Q0JHS4"/>
<protein>
    <recommendedName>
        <fullName evidence="8">DYW domain-containing protein</fullName>
    </recommendedName>
</protein>
<dbReference type="InterPro" id="IPR011990">
    <property type="entry name" value="TPR-like_helical_dom_sf"/>
</dbReference>
<feature type="compositionally biased region" description="Polar residues" evidence="7">
    <location>
        <begin position="46"/>
        <end position="61"/>
    </location>
</feature>
<reference evidence="9" key="2">
    <citation type="journal article" date="2023" name="Plants (Basel)">
        <title>Annotation of the Turnera subulata (Passifloraceae) Draft Genome Reveals the S-Locus Evolved after the Divergence of Turneroideae from Passifloroideae in a Stepwise Manner.</title>
        <authorList>
            <person name="Henning P.M."/>
            <person name="Roalson E.H."/>
            <person name="Mir W."/>
            <person name="McCubbin A.G."/>
            <person name="Shore J.S."/>
        </authorList>
    </citation>
    <scope>NUCLEOTIDE SEQUENCE</scope>
    <source>
        <strain evidence="9">F60SS</strain>
    </source>
</reference>
<evidence type="ECO:0000256" key="1">
    <source>
        <dbReference type="ARBA" id="ARBA00004173"/>
    </source>
</evidence>
<feature type="compositionally biased region" description="Low complexity" evidence="7">
    <location>
        <begin position="189"/>
        <end position="205"/>
    </location>
</feature>
<gene>
    <name evidence="9" type="ORF">Tsubulata_037396</name>
</gene>
<keyword evidence="10" id="KW-1185">Reference proteome</keyword>
<dbReference type="GO" id="GO:0009451">
    <property type="term" value="P:RNA modification"/>
    <property type="evidence" value="ECO:0007669"/>
    <property type="project" value="InterPro"/>
</dbReference>
<evidence type="ECO:0000313" key="9">
    <source>
        <dbReference type="EMBL" id="KAJ4842159.1"/>
    </source>
</evidence>
<feature type="domain" description="DYW" evidence="8">
    <location>
        <begin position="584"/>
        <end position="668"/>
    </location>
</feature>
<name>A0A9Q0JHS4_9ROSI</name>
<sequence length="669" mass="74158">RVSVLTINSLAAISKVRSSSNPSNPTNTLSHLRHFSTATERLELQNPNGRHQVDSSNQYYQNPGGFYDPTQNSGGQGLNPNRGFREGPRNDAGNYSVDKDVNFGRVHGKHSGDWQHNSNGSSQNYGGTNWESSKGGSQNNGVDKNESFSGYYGNNSGESHAPNPSGLPDSARGGYGGQQNGWSTYGSHQSWGQSQYSSNGQYSGNFGMYQQGPGTGKHQQENFAMHQQAPGPGQYRENLSVGVYQANVSPNQHSMNLDHVSGNDSMPVAEPAGSSENNRGTLEELDGFCKEGELKEAVEVLRLLEERRISVDLPRYLQLMQACGEYKALDEAKVVHEIIIRALSPVEVSTYNKILEMYSNCGAMEEAFSVFDTMQGHDLDSWNIMIMGLAKNERGEEAIDLFTQFKQAGLSPDAQMFIRVFYACSVLGDINEGMLHFESMTKDHHIFPSMEHYVSIVDMLGSNGYLDEALEFIEKMPMEPSIDVWETLMNLCRVHGNSELGARCAELVEHIDPSRLNNQSKAGLVPVKPEDLPKEKVKKKLGSQSILEARSRVHEYRAGDTSHPNNDKLYALLRGLREQMKEAGYIPQTRFVLHDIDQEGKEDALLAHSERLATAQGLLTSAARSPIRVIKNLRVCGDCHNAIKIISKIVGRELIMRDAKRFHHFSDGI</sequence>
<dbReference type="FunFam" id="1.25.40.10:FF:000503">
    <property type="entry name" value="Pentatricopeptide repeat-containing protein, mitochondrial"/>
    <property type="match status" value="1"/>
</dbReference>
<dbReference type="PROSITE" id="PS51375">
    <property type="entry name" value="PPR"/>
    <property type="match status" value="2"/>
</dbReference>
<feature type="repeat" description="PPR" evidence="6">
    <location>
        <begin position="347"/>
        <end position="377"/>
    </location>
</feature>
<dbReference type="GO" id="GO:0003723">
    <property type="term" value="F:RNA binding"/>
    <property type="evidence" value="ECO:0007669"/>
    <property type="project" value="InterPro"/>
</dbReference>
<dbReference type="GO" id="GO:0008270">
    <property type="term" value="F:zinc ion binding"/>
    <property type="evidence" value="ECO:0007669"/>
    <property type="project" value="InterPro"/>
</dbReference>
<evidence type="ECO:0000259" key="8">
    <source>
        <dbReference type="Pfam" id="PF14432"/>
    </source>
</evidence>
<dbReference type="Gene3D" id="1.25.40.10">
    <property type="entry name" value="Tetratricopeptide repeat domain"/>
    <property type="match status" value="1"/>
</dbReference>
<evidence type="ECO:0000256" key="3">
    <source>
        <dbReference type="ARBA" id="ARBA00022737"/>
    </source>
</evidence>
<feature type="compositionally biased region" description="Polar residues" evidence="7">
    <location>
        <begin position="114"/>
        <end position="142"/>
    </location>
</feature>
<dbReference type="InterPro" id="IPR046960">
    <property type="entry name" value="PPR_At4g14850-like_plant"/>
</dbReference>
<comment type="caution">
    <text evidence="9">The sequence shown here is derived from an EMBL/GenBank/DDBJ whole genome shotgun (WGS) entry which is preliminary data.</text>
</comment>
<dbReference type="Proteomes" id="UP001141552">
    <property type="component" value="Unassembled WGS sequence"/>
</dbReference>
<organism evidence="9 10">
    <name type="scientific">Turnera subulata</name>
    <dbReference type="NCBI Taxonomy" id="218843"/>
    <lineage>
        <taxon>Eukaryota</taxon>
        <taxon>Viridiplantae</taxon>
        <taxon>Streptophyta</taxon>
        <taxon>Embryophyta</taxon>
        <taxon>Tracheophyta</taxon>
        <taxon>Spermatophyta</taxon>
        <taxon>Magnoliopsida</taxon>
        <taxon>eudicotyledons</taxon>
        <taxon>Gunneridae</taxon>
        <taxon>Pentapetalae</taxon>
        <taxon>rosids</taxon>
        <taxon>fabids</taxon>
        <taxon>Malpighiales</taxon>
        <taxon>Passifloraceae</taxon>
        <taxon>Turnera</taxon>
    </lineage>
</organism>
<accession>A0A9Q0JHS4</accession>
<dbReference type="EMBL" id="JAKUCV010002570">
    <property type="protein sequence ID" value="KAJ4842159.1"/>
    <property type="molecule type" value="Genomic_DNA"/>
</dbReference>
<keyword evidence="3" id="KW-0677">Repeat</keyword>
<dbReference type="Pfam" id="PF14432">
    <property type="entry name" value="DYW_deaminase"/>
    <property type="match status" value="1"/>
</dbReference>
<evidence type="ECO:0000256" key="2">
    <source>
        <dbReference type="ARBA" id="ARBA00006643"/>
    </source>
</evidence>
<dbReference type="OrthoDB" id="1932290at2759"/>
<evidence type="ECO:0000256" key="5">
    <source>
        <dbReference type="ARBA" id="ARBA00023128"/>
    </source>
</evidence>
<feature type="region of interest" description="Disordered" evidence="7">
    <location>
        <begin position="46"/>
        <end position="219"/>
    </location>
</feature>
<dbReference type="GO" id="GO:0005739">
    <property type="term" value="C:mitochondrion"/>
    <property type="evidence" value="ECO:0007669"/>
    <property type="project" value="UniProtKB-SubCell"/>
</dbReference>
<dbReference type="PANTHER" id="PTHR47926">
    <property type="entry name" value="PENTATRICOPEPTIDE REPEAT-CONTAINING PROTEIN"/>
    <property type="match status" value="1"/>
</dbReference>
<comment type="subcellular location">
    <subcellularLocation>
        <location evidence="1">Mitochondrion</location>
    </subcellularLocation>
</comment>
<evidence type="ECO:0000256" key="6">
    <source>
        <dbReference type="PROSITE-ProRule" id="PRU00708"/>
    </source>
</evidence>
<dbReference type="InterPro" id="IPR032867">
    <property type="entry name" value="DYW_dom"/>
</dbReference>
<comment type="similarity">
    <text evidence="2">Belongs to the PPR family. PCMP-H subfamily.</text>
</comment>
<dbReference type="Pfam" id="PF01535">
    <property type="entry name" value="PPR"/>
    <property type="match status" value="4"/>
</dbReference>
<reference evidence="9" key="1">
    <citation type="submission" date="2022-02" db="EMBL/GenBank/DDBJ databases">
        <authorList>
            <person name="Henning P.M."/>
            <person name="McCubbin A.G."/>
            <person name="Shore J.S."/>
        </authorList>
    </citation>
    <scope>NUCLEOTIDE SEQUENCE</scope>
    <source>
        <strain evidence="9">F60SS</strain>
        <tissue evidence="9">Leaves</tissue>
    </source>
</reference>
<keyword evidence="5" id="KW-0496">Mitochondrion</keyword>
<proteinExistence type="inferred from homology"/>
<keyword evidence="4" id="KW-0809">Transit peptide</keyword>
<dbReference type="PANTHER" id="PTHR47926:SF388">
    <property type="entry name" value="DYW DOMAIN-CONTAINING PROTEIN"/>
    <property type="match status" value="1"/>
</dbReference>